<evidence type="ECO:0008006" key="3">
    <source>
        <dbReference type="Google" id="ProtNLM"/>
    </source>
</evidence>
<reference evidence="1 2" key="1">
    <citation type="submission" date="2023-05" db="EMBL/GenBank/DDBJ databases">
        <title>Draft genome sequence of Streptomyces sp. B-S-A8 isolated from a cave soil in Thailand.</title>
        <authorList>
            <person name="Chamroensaksri N."/>
            <person name="Muangham S."/>
        </authorList>
    </citation>
    <scope>NUCLEOTIDE SEQUENCE [LARGE SCALE GENOMIC DNA]</scope>
    <source>
        <strain evidence="1 2">B-S-A8</strain>
    </source>
</reference>
<dbReference type="EMBL" id="JASCIR010000037">
    <property type="protein sequence ID" value="MDI3390053.1"/>
    <property type="molecule type" value="Genomic_DNA"/>
</dbReference>
<evidence type="ECO:0000313" key="1">
    <source>
        <dbReference type="EMBL" id="MDI3390053.1"/>
    </source>
</evidence>
<sequence>MSVTVITSAHSCGTTVSSLALALSCPKVSLLVEADCAQGSVRHGFQQGRWGPEIGLWHLAEAQLHQQLAEAFEAHMRPMDAENNRWILPGLTDPAQAPALAPVWEPLASLLQAMDQGAGYDVFVDAGRVSLEPGQLHTSLYPSRLLHRADLVLLVVRNSVTSVAQTVPVAAALREELDRSGTGADALRVLMIAEQGRAQGMPSDAIARRLQAPVVAMLPWDPDTATYFTHGSERPPKLAKSPLLKQARTACSQLEVETRTRRLRLQMPPAAVSSPVVAGVLQRLAASRQQAPMPGAEAPRG</sequence>
<dbReference type="Gene3D" id="3.40.50.300">
    <property type="entry name" value="P-loop containing nucleotide triphosphate hydrolases"/>
    <property type="match status" value="1"/>
</dbReference>
<dbReference type="Proteomes" id="UP001224661">
    <property type="component" value="Unassembled WGS sequence"/>
</dbReference>
<name>A0ABT6S230_9ACTN</name>
<comment type="caution">
    <text evidence="1">The sequence shown here is derived from an EMBL/GenBank/DDBJ whole genome shotgun (WGS) entry which is preliminary data.</text>
</comment>
<dbReference type="RefSeq" id="WP_282516532.1">
    <property type="nucleotide sequence ID" value="NZ_JASCIR010000037.1"/>
</dbReference>
<protein>
    <recommendedName>
        <fullName evidence="3">Cellulose biosynthesis protein BcsQ</fullName>
    </recommendedName>
</protein>
<organism evidence="1 2">
    <name type="scientific">Streptomyces solicavernae</name>
    <dbReference type="NCBI Taxonomy" id="3043614"/>
    <lineage>
        <taxon>Bacteria</taxon>
        <taxon>Bacillati</taxon>
        <taxon>Actinomycetota</taxon>
        <taxon>Actinomycetes</taxon>
        <taxon>Kitasatosporales</taxon>
        <taxon>Streptomycetaceae</taxon>
        <taxon>Streptomyces</taxon>
    </lineage>
</organism>
<accession>A0ABT6S230</accession>
<keyword evidence="2" id="KW-1185">Reference proteome</keyword>
<gene>
    <name evidence="1" type="ORF">QIS99_28245</name>
</gene>
<evidence type="ECO:0000313" key="2">
    <source>
        <dbReference type="Proteomes" id="UP001224661"/>
    </source>
</evidence>
<proteinExistence type="predicted"/>
<dbReference type="InterPro" id="IPR027417">
    <property type="entry name" value="P-loop_NTPase"/>
</dbReference>
<dbReference type="SUPFAM" id="SSF52540">
    <property type="entry name" value="P-loop containing nucleoside triphosphate hydrolases"/>
    <property type="match status" value="1"/>
</dbReference>